<reference evidence="7" key="1">
    <citation type="submission" date="2016-10" db="EMBL/GenBank/DDBJ databases">
        <authorList>
            <person name="Varghese N."/>
            <person name="Submissions S."/>
        </authorList>
    </citation>
    <scope>NUCLEOTIDE SEQUENCE [LARGE SCALE GENOMIC DNA]</scope>
    <source>
        <strain evidence="7">DSM 16858</strain>
    </source>
</reference>
<evidence type="ECO:0000313" key="6">
    <source>
        <dbReference type="EMBL" id="SEU38187.1"/>
    </source>
</evidence>
<dbReference type="PROSITE" id="PS00189">
    <property type="entry name" value="LIPOYL"/>
    <property type="match status" value="1"/>
</dbReference>
<proteinExistence type="inferred from homology"/>
<dbReference type="GO" id="GO:0005960">
    <property type="term" value="C:glycine cleavage complex"/>
    <property type="evidence" value="ECO:0007669"/>
    <property type="project" value="InterPro"/>
</dbReference>
<dbReference type="InterPro" id="IPR033753">
    <property type="entry name" value="GCV_H/Fam206"/>
</dbReference>
<evidence type="ECO:0000256" key="2">
    <source>
        <dbReference type="ARBA" id="ARBA00022823"/>
    </source>
</evidence>
<name>A0A1I0LF42_9BACT</name>
<dbReference type="SUPFAM" id="SSF51230">
    <property type="entry name" value="Single hybrid motif"/>
    <property type="match status" value="1"/>
</dbReference>
<dbReference type="InterPro" id="IPR017453">
    <property type="entry name" value="GCV_H_sub"/>
</dbReference>
<protein>
    <recommendedName>
        <fullName evidence="3">Glycine cleavage system H protein</fullName>
    </recommendedName>
</protein>
<dbReference type="EMBL" id="FOIJ01000026">
    <property type="protein sequence ID" value="SEU38187.1"/>
    <property type="molecule type" value="Genomic_DNA"/>
</dbReference>
<dbReference type="InterPro" id="IPR011053">
    <property type="entry name" value="Single_hybrid_motif"/>
</dbReference>
<comment type="cofactor">
    <cofactor evidence="3">
        <name>(R)-lipoate</name>
        <dbReference type="ChEBI" id="CHEBI:83088"/>
    </cofactor>
    <text evidence="3">Binds 1 lipoyl cofactor covalently.</text>
</comment>
<dbReference type="AlphaFoldDB" id="A0A1I0LF42"/>
<dbReference type="PANTHER" id="PTHR11715:SF3">
    <property type="entry name" value="GLYCINE CLEAVAGE SYSTEM H PROTEIN-RELATED"/>
    <property type="match status" value="1"/>
</dbReference>
<comment type="function">
    <text evidence="3">The glycine cleavage system catalyzes the degradation of glycine. The H protein shuttles the methylamine group of glycine from the P protein to the T protein.</text>
</comment>
<evidence type="ECO:0000313" key="7">
    <source>
        <dbReference type="Proteomes" id="UP000199181"/>
    </source>
</evidence>
<evidence type="ECO:0000256" key="4">
    <source>
        <dbReference type="PIRSR" id="PIRSR617453-50"/>
    </source>
</evidence>
<dbReference type="Pfam" id="PF01597">
    <property type="entry name" value="GCV_H"/>
    <property type="match status" value="1"/>
</dbReference>
<gene>
    <name evidence="3" type="primary">gcvH</name>
    <name evidence="6" type="ORF">SAMN05443639_12615</name>
</gene>
<dbReference type="NCBIfam" id="TIGR00527">
    <property type="entry name" value="gcvH"/>
    <property type="match status" value="1"/>
</dbReference>
<evidence type="ECO:0000256" key="1">
    <source>
        <dbReference type="ARBA" id="ARBA00009249"/>
    </source>
</evidence>
<dbReference type="CDD" id="cd06848">
    <property type="entry name" value="GCS_H"/>
    <property type="match status" value="1"/>
</dbReference>
<dbReference type="RefSeq" id="WP_093525949.1">
    <property type="nucleotide sequence ID" value="NZ_FOIJ01000026.1"/>
</dbReference>
<evidence type="ECO:0000259" key="5">
    <source>
        <dbReference type="PROSITE" id="PS50968"/>
    </source>
</evidence>
<feature type="modified residue" description="N6-lipoyllysine" evidence="3 4">
    <location>
        <position position="65"/>
    </location>
</feature>
<keyword evidence="7" id="KW-1185">Reference proteome</keyword>
<dbReference type="Proteomes" id="UP000199181">
    <property type="component" value="Unassembled WGS sequence"/>
</dbReference>
<organism evidence="6 7">
    <name type="scientific">Stigmatella erecta</name>
    <dbReference type="NCBI Taxonomy" id="83460"/>
    <lineage>
        <taxon>Bacteria</taxon>
        <taxon>Pseudomonadati</taxon>
        <taxon>Myxococcota</taxon>
        <taxon>Myxococcia</taxon>
        <taxon>Myxococcales</taxon>
        <taxon>Cystobacterineae</taxon>
        <taxon>Archangiaceae</taxon>
        <taxon>Stigmatella</taxon>
    </lineage>
</organism>
<dbReference type="GO" id="GO:0005829">
    <property type="term" value="C:cytosol"/>
    <property type="evidence" value="ECO:0007669"/>
    <property type="project" value="TreeGrafter"/>
</dbReference>
<evidence type="ECO:0000256" key="3">
    <source>
        <dbReference type="HAMAP-Rule" id="MF_00272"/>
    </source>
</evidence>
<dbReference type="GO" id="GO:0009249">
    <property type="term" value="P:protein lipoylation"/>
    <property type="evidence" value="ECO:0007669"/>
    <property type="project" value="TreeGrafter"/>
</dbReference>
<feature type="domain" description="Lipoyl-binding" evidence="5">
    <location>
        <begin position="24"/>
        <end position="106"/>
    </location>
</feature>
<sequence length="132" mass="14478">MAAELPKDVKYTKEHEWARHQGKTIVVGLTDHAQKQLGDVVYVELPQVGDTFEAGEPFGSVESVKAVSEVFAPVSGKIVKVNDSLVDSPELVNEEPYVDGWLIEIEFSSASQWDELLDSSAYAGLIREEAEG</sequence>
<comment type="subunit">
    <text evidence="3">The glycine cleavage system is composed of four proteins: P, T, L and H.</text>
</comment>
<dbReference type="Gene3D" id="2.40.50.100">
    <property type="match status" value="1"/>
</dbReference>
<comment type="similarity">
    <text evidence="1 3">Belongs to the GcvH family.</text>
</comment>
<dbReference type="HAMAP" id="MF_00272">
    <property type="entry name" value="GcvH"/>
    <property type="match status" value="1"/>
</dbReference>
<dbReference type="InterPro" id="IPR000089">
    <property type="entry name" value="Biotin_lipoyl"/>
</dbReference>
<dbReference type="PROSITE" id="PS50968">
    <property type="entry name" value="BIOTINYL_LIPOYL"/>
    <property type="match status" value="1"/>
</dbReference>
<dbReference type="NCBIfam" id="NF002270">
    <property type="entry name" value="PRK01202.1"/>
    <property type="match status" value="1"/>
</dbReference>
<dbReference type="PANTHER" id="PTHR11715">
    <property type="entry name" value="GLYCINE CLEAVAGE SYSTEM H PROTEIN"/>
    <property type="match status" value="1"/>
</dbReference>
<keyword evidence="2 3" id="KW-0450">Lipoyl</keyword>
<dbReference type="InterPro" id="IPR002930">
    <property type="entry name" value="GCV_H"/>
</dbReference>
<accession>A0A1I0LF42</accession>
<dbReference type="GO" id="GO:0019464">
    <property type="term" value="P:glycine decarboxylation via glycine cleavage system"/>
    <property type="evidence" value="ECO:0007669"/>
    <property type="project" value="UniProtKB-UniRule"/>
</dbReference>
<dbReference type="InterPro" id="IPR003016">
    <property type="entry name" value="2-oxoA_DH_lipoyl-BS"/>
</dbReference>